<reference evidence="2 3" key="1">
    <citation type="submission" date="2018-08" db="EMBL/GenBank/DDBJ databases">
        <title>Actinomadura spongicola sp. nov., isolated from marine sponge Leucetta chagosensis.</title>
        <authorList>
            <person name="Li L."/>
            <person name="Lin H.W."/>
        </authorList>
    </citation>
    <scope>NUCLEOTIDE SEQUENCE [LARGE SCALE GENOMIC DNA]</scope>
    <source>
        <strain evidence="2 3">LHW52907</strain>
    </source>
</reference>
<evidence type="ECO:0000313" key="3">
    <source>
        <dbReference type="Proteomes" id="UP000262882"/>
    </source>
</evidence>
<sequence>MHKLTTVTVRLAVAALNNRQRLLTRLHEDPDRGSSTVETIIIVAGFAGLAFTVYLTASEKVEGWIDKIPGATGP</sequence>
<organism evidence="2 3">
    <name type="scientific">Actinomadura spongiicola</name>
    <dbReference type="NCBI Taxonomy" id="2303421"/>
    <lineage>
        <taxon>Bacteria</taxon>
        <taxon>Bacillati</taxon>
        <taxon>Actinomycetota</taxon>
        <taxon>Actinomycetes</taxon>
        <taxon>Streptosporangiales</taxon>
        <taxon>Thermomonosporaceae</taxon>
        <taxon>Actinomadura</taxon>
    </lineage>
</organism>
<keyword evidence="1" id="KW-0472">Membrane</keyword>
<dbReference type="EMBL" id="QVNQ01000002">
    <property type="protein sequence ID" value="RFS85957.1"/>
    <property type="molecule type" value="Genomic_DNA"/>
</dbReference>
<feature type="transmembrane region" description="Helical" evidence="1">
    <location>
        <begin position="39"/>
        <end position="57"/>
    </location>
</feature>
<evidence type="ECO:0000313" key="2">
    <source>
        <dbReference type="EMBL" id="RFS85957.1"/>
    </source>
</evidence>
<evidence type="ECO:0000256" key="1">
    <source>
        <dbReference type="SAM" id="Phobius"/>
    </source>
</evidence>
<dbReference type="OrthoDB" id="3482180at2"/>
<dbReference type="AlphaFoldDB" id="A0A372GKQ0"/>
<name>A0A372GKQ0_9ACTN</name>
<keyword evidence="1" id="KW-1133">Transmembrane helix</keyword>
<keyword evidence="3" id="KW-1185">Reference proteome</keyword>
<protein>
    <submittedName>
        <fullName evidence="2">Uncharacterized protein</fullName>
    </submittedName>
</protein>
<dbReference type="RefSeq" id="WP_117398072.1">
    <property type="nucleotide sequence ID" value="NZ_QVNQ01000002.1"/>
</dbReference>
<keyword evidence="1" id="KW-0812">Transmembrane</keyword>
<gene>
    <name evidence="2" type="ORF">D0T12_04780</name>
</gene>
<proteinExistence type="predicted"/>
<accession>A0A372GKQ0</accession>
<dbReference type="Proteomes" id="UP000262882">
    <property type="component" value="Unassembled WGS sequence"/>
</dbReference>
<comment type="caution">
    <text evidence="2">The sequence shown here is derived from an EMBL/GenBank/DDBJ whole genome shotgun (WGS) entry which is preliminary data.</text>
</comment>